<proteinExistence type="predicted"/>
<protein>
    <submittedName>
        <fullName evidence="2">Uncharacterized protein</fullName>
    </submittedName>
</protein>
<accession>A0A1X6NU37</accession>
<organism evidence="2 3">
    <name type="scientific">Porphyra umbilicalis</name>
    <name type="common">Purple laver</name>
    <name type="synonym">Red alga</name>
    <dbReference type="NCBI Taxonomy" id="2786"/>
    <lineage>
        <taxon>Eukaryota</taxon>
        <taxon>Rhodophyta</taxon>
        <taxon>Bangiophyceae</taxon>
        <taxon>Bangiales</taxon>
        <taxon>Bangiaceae</taxon>
        <taxon>Porphyra</taxon>
    </lineage>
</organism>
<name>A0A1X6NU37_PORUM</name>
<keyword evidence="3" id="KW-1185">Reference proteome</keyword>
<evidence type="ECO:0000313" key="3">
    <source>
        <dbReference type="Proteomes" id="UP000218209"/>
    </source>
</evidence>
<gene>
    <name evidence="2" type="ORF">BU14_0482s0013</name>
</gene>
<evidence type="ECO:0000256" key="1">
    <source>
        <dbReference type="SAM" id="MobiDB-lite"/>
    </source>
</evidence>
<reference evidence="2 3" key="1">
    <citation type="submission" date="2017-03" db="EMBL/GenBank/DDBJ databases">
        <title>WGS assembly of Porphyra umbilicalis.</title>
        <authorList>
            <person name="Brawley S.H."/>
            <person name="Blouin N.A."/>
            <person name="Ficko-Blean E."/>
            <person name="Wheeler G.L."/>
            <person name="Lohr M."/>
            <person name="Goodson H.V."/>
            <person name="Jenkins J.W."/>
            <person name="Blaby-Haas C.E."/>
            <person name="Helliwell K.E."/>
            <person name="Chan C."/>
            <person name="Marriage T."/>
            <person name="Bhattacharya D."/>
            <person name="Klein A.S."/>
            <person name="Badis Y."/>
            <person name="Brodie J."/>
            <person name="Cao Y."/>
            <person name="Collen J."/>
            <person name="Dittami S.M."/>
            <person name="Gachon C.M."/>
            <person name="Green B.R."/>
            <person name="Karpowicz S."/>
            <person name="Kim J.W."/>
            <person name="Kudahl U."/>
            <person name="Lin S."/>
            <person name="Michel G."/>
            <person name="Mittag M."/>
            <person name="Olson B.J."/>
            <person name="Pangilinan J."/>
            <person name="Peng Y."/>
            <person name="Qiu H."/>
            <person name="Shu S."/>
            <person name="Singer J.T."/>
            <person name="Smith A.G."/>
            <person name="Sprecher B.N."/>
            <person name="Wagner V."/>
            <person name="Wang W."/>
            <person name="Wang Z.-Y."/>
            <person name="Yan J."/>
            <person name="Yarish C."/>
            <person name="Zoeuner-Riek S."/>
            <person name="Zhuang Y."/>
            <person name="Zou Y."/>
            <person name="Lindquist E.A."/>
            <person name="Grimwood J."/>
            <person name="Barry K."/>
            <person name="Rokhsar D.S."/>
            <person name="Schmutz J."/>
            <person name="Stiller J.W."/>
            <person name="Grossman A.R."/>
            <person name="Prochnik S.E."/>
        </authorList>
    </citation>
    <scope>NUCLEOTIDE SEQUENCE [LARGE SCALE GENOMIC DNA]</scope>
    <source>
        <strain evidence="2">4086291</strain>
    </source>
</reference>
<dbReference type="AlphaFoldDB" id="A0A1X6NU37"/>
<evidence type="ECO:0000313" key="2">
    <source>
        <dbReference type="EMBL" id="OSX72020.1"/>
    </source>
</evidence>
<dbReference type="Proteomes" id="UP000218209">
    <property type="component" value="Unassembled WGS sequence"/>
</dbReference>
<feature type="region of interest" description="Disordered" evidence="1">
    <location>
        <begin position="422"/>
        <end position="482"/>
    </location>
</feature>
<feature type="region of interest" description="Disordered" evidence="1">
    <location>
        <begin position="510"/>
        <end position="533"/>
    </location>
</feature>
<sequence>MIGHNGAWEGVGTDRGGWTRAGVAAVPAGERSRWGVPDVMALPPLASVYCRGVPAGVLSLGMVGARGGGAMPGFEDAPGGYDVLLGEADGSAPTPPRQAAELGGKPALPGRPCPRSLHDLWVVPNADGADADTRGRAWATWHPQLDPIYYCTYGHEHGSAPGRVAGLAPPPFGLVAWKNGREDESHVGFKGYAFAVNGVSYYLTVHVDTTSLRRVHARTHTVSLTAVDAAGATALDVRCKGDFGFSFALPADFQTNFRFLPAGPAEAALHDAAEADPERQPIHHSRRINVVNPGRPDIDAADLPVGRYEEWRGGYGFCTTSRESNAGFTIDVKDPITACRTLACPSHEEPAQLAPDIDIPRAVFVPSRGLRRDLIFDGMSVGRHACRDAVGDGDVWYTNAACTRVLPGPAPNAVRQVASAAWGGGCSTGSSRQRTAGVAGTRPSRARRRTGGLRASTGGSGGTTRPGQDRRKQPCWGGGGGWERVGAGAGGWTALEGRKLGHGVHFGQRAAVRHGSRQHGGGQDGHRPIQQAT</sequence>
<dbReference type="EMBL" id="KV919092">
    <property type="protein sequence ID" value="OSX72020.1"/>
    <property type="molecule type" value="Genomic_DNA"/>
</dbReference>